<dbReference type="PROSITE" id="PS51352">
    <property type="entry name" value="THIOREDOXIN_2"/>
    <property type="match status" value="1"/>
</dbReference>
<comment type="caution">
    <text evidence="4">The sequence shown here is derived from an EMBL/GenBank/DDBJ whole genome shotgun (WGS) entry which is preliminary data.</text>
</comment>
<dbReference type="Gene3D" id="3.40.30.10">
    <property type="entry name" value="Glutaredoxin"/>
    <property type="match status" value="1"/>
</dbReference>
<name>A0A8T0UTV3_PANVG</name>
<dbReference type="EMBL" id="CM029041">
    <property type="protein sequence ID" value="KAG2623629.1"/>
    <property type="molecule type" value="Genomic_DNA"/>
</dbReference>
<dbReference type="CDD" id="cd02947">
    <property type="entry name" value="TRX_family"/>
    <property type="match status" value="1"/>
</dbReference>
<keyword evidence="2" id="KW-0472">Membrane</keyword>
<proteinExistence type="predicted"/>
<evidence type="ECO:0000259" key="3">
    <source>
        <dbReference type="PROSITE" id="PS51352"/>
    </source>
</evidence>
<keyword evidence="2" id="KW-1133">Transmembrane helix</keyword>
<evidence type="ECO:0000256" key="2">
    <source>
        <dbReference type="SAM" id="Phobius"/>
    </source>
</evidence>
<sequence length="194" mass="22333">MYACNISTVLFLFSSDFYLFFCLMTCCTTFFFINLLNIQQRNPGLLSRKAKDGSTIVDDEDHREVRRRWAGAQGIMSNAENGNKLLVLEFTAPWSEPCKYMSKVLDGNPPGRGLAYELQDYADFCSLDITKFRQFAQRMTVEALPTFLLLKQGYTVLGRVVGVDKEELRSSIKQEQRQRQIGRPGNGEARRRYR</sequence>
<evidence type="ECO:0000313" key="4">
    <source>
        <dbReference type="EMBL" id="KAG2623629.1"/>
    </source>
</evidence>
<dbReference type="InterPro" id="IPR036249">
    <property type="entry name" value="Thioredoxin-like_sf"/>
</dbReference>
<accession>A0A8T0UTV3</accession>
<dbReference type="Pfam" id="PF00085">
    <property type="entry name" value="Thioredoxin"/>
    <property type="match status" value="1"/>
</dbReference>
<dbReference type="SUPFAM" id="SSF52833">
    <property type="entry name" value="Thioredoxin-like"/>
    <property type="match status" value="1"/>
</dbReference>
<dbReference type="PANTHER" id="PTHR10438">
    <property type="entry name" value="THIOREDOXIN"/>
    <property type="match status" value="1"/>
</dbReference>
<evidence type="ECO:0000313" key="5">
    <source>
        <dbReference type="Proteomes" id="UP000823388"/>
    </source>
</evidence>
<keyword evidence="5" id="KW-1185">Reference proteome</keyword>
<gene>
    <name evidence="4" type="ORF">PVAP13_3KG071800</name>
</gene>
<dbReference type="PANTHER" id="PTHR10438:SF387">
    <property type="entry name" value="OS09G0559600 PROTEIN"/>
    <property type="match status" value="1"/>
</dbReference>
<dbReference type="Proteomes" id="UP000823388">
    <property type="component" value="Chromosome 3K"/>
</dbReference>
<feature type="domain" description="Thioredoxin" evidence="3">
    <location>
        <begin position="36"/>
        <end position="177"/>
    </location>
</feature>
<feature type="region of interest" description="Disordered" evidence="1">
    <location>
        <begin position="172"/>
        <end position="194"/>
    </location>
</feature>
<dbReference type="AlphaFoldDB" id="A0A8T0UTV3"/>
<organism evidence="4 5">
    <name type="scientific">Panicum virgatum</name>
    <name type="common">Blackwell switchgrass</name>
    <dbReference type="NCBI Taxonomy" id="38727"/>
    <lineage>
        <taxon>Eukaryota</taxon>
        <taxon>Viridiplantae</taxon>
        <taxon>Streptophyta</taxon>
        <taxon>Embryophyta</taxon>
        <taxon>Tracheophyta</taxon>
        <taxon>Spermatophyta</taxon>
        <taxon>Magnoliopsida</taxon>
        <taxon>Liliopsida</taxon>
        <taxon>Poales</taxon>
        <taxon>Poaceae</taxon>
        <taxon>PACMAD clade</taxon>
        <taxon>Panicoideae</taxon>
        <taxon>Panicodae</taxon>
        <taxon>Paniceae</taxon>
        <taxon>Panicinae</taxon>
        <taxon>Panicum</taxon>
        <taxon>Panicum sect. Hiantes</taxon>
    </lineage>
</organism>
<feature type="transmembrane region" description="Helical" evidence="2">
    <location>
        <begin position="17"/>
        <end position="38"/>
    </location>
</feature>
<dbReference type="InterPro" id="IPR013766">
    <property type="entry name" value="Thioredoxin_domain"/>
</dbReference>
<protein>
    <recommendedName>
        <fullName evidence="3">Thioredoxin domain-containing protein</fullName>
    </recommendedName>
</protein>
<reference evidence="4" key="1">
    <citation type="submission" date="2020-05" db="EMBL/GenBank/DDBJ databases">
        <title>WGS assembly of Panicum virgatum.</title>
        <authorList>
            <person name="Lovell J.T."/>
            <person name="Jenkins J."/>
            <person name="Shu S."/>
            <person name="Juenger T.E."/>
            <person name="Schmutz J."/>
        </authorList>
    </citation>
    <scope>NUCLEOTIDE SEQUENCE</scope>
    <source>
        <strain evidence="4">AP13</strain>
    </source>
</reference>
<dbReference type="OrthoDB" id="10263751at2759"/>
<evidence type="ECO:0000256" key="1">
    <source>
        <dbReference type="SAM" id="MobiDB-lite"/>
    </source>
</evidence>
<dbReference type="InterPro" id="IPR050620">
    <property type="entry name" value="Thioredoxin_H-type-like"/>
</dbReference>
<keyword evidence="2" id="KW-0812">Transmembrane</keyword>